<keyword evidence="1" id="KW-0853">WD repeat</keyword>
<evidence type="ECO:0000313" key="4">
    <source>
        <dbReference type="Proteomes" id="UP001281761"/>
    </source>
</evidence>
<reference evidence="3 4" key="1">
    <citation type="journal article" date="2022" name="bioRxiv">
        <title>Genomics of Preaxostyla Flagellates Illuminates Evolutionary Transitions and the Path Towards Mitochondrial Loss.</title>
        <authorList>
            <person name="Novak L.V.F."/>
            <person name="Treitli S.C."/>
            <person name="Pyrih J."/>
            <person name="Halakuc P."/>
            <person name="Pipaliya S.V."/>
            <person name="Vacek V."/>
            <person name="Brzon O."/>
            <person name="Soukal P."/>
            <person name="Eme L."/>
            <person name="Dacks J.B."/>
            <person name="Karnkowska A."/>
            <person name="Elias M."/>
            <person name="Hampl V."/>
        </authorList>
    </citation>
    <scope>NUCLEOTIDE SEQUENCE [LARGE SCALE GENOMIC DNA]</scope>
    <source>
        <strain evidence="3">NAU3</strain>
        <tissue evidence="3">Gut</tissue>
    </source>
</reference>
<evidence type="ECO:0000256" key="1">
    <source>
        <dbReference type="ARBA" id="ARBA00022574"/>
    </source>
</evidence>
<accession>A0ABQ9Y136</accession>
<dbReference type="Gene3D" id="2.130.10.10">
    <property type="entry name" value="YVTN repeat-like/Quinoprotein amine dehydrogenase"/>
    <property type="match status" value="1"/>
</dbReference>
<dbReference type="PANTHER" id="PTHR10971">
    <property type="entry name" value="MRNA EXPORT FACTOR AND BUB3"/>
    <property type="match status" value="1"/>
</dbReference>
<protein>
    <submittedName>
        <fullName evidence="3">WD domain, G-beta repeat protein</fullName>
    </submittedName>
</protein>
<dbReference type="SMART" id="SM00320">
    <property type="entry name" value="WD40"/>
    <property type="match status" value="5"/>
</dbReference>
<evidence type="ECO:0000256" key="2">
    <source>
        <dbReference type="ARBA" id="ARBA00022737"/>
    </source>
</evidence>
<dbReference type="EMBL" id="JARBJD010000046">
    <property type="protein sequence ID" value="KAK2957409.1"/>
    <property type="molecule type" value="Genomic_DNA"/>
</dbReference>
<dbReference type="Pfam" id="PF00400">
    <property type="entry name" value="WD40"/>
    <property type="match status" value="1"/>
</dbReference>
<comment type="caution">
    <text evidence="3">The sequence shown here is derived from an EMBL/GenBank/DDBJ whole genome shotgun (WGS) entry which is preliminary data.</text>
</comment>
<gene>
    <name evidence="3" type="ORF">BLNAU_7565</name>
</gene>
<keyword evidence="4" id="KW-1185">Reference proteome</keyword>
<evidence type="ECO:0000313" key="3">
    <source>
        <dbReference type="EMBL" id="KAK2957409.1"/>
    </source>
</evidence>
<organism evidence="3 4">
    <name type="scientific">Blattamonas nauphoetae</name>
    <dbReference type="NCBI Taxonomy" id="2049346"/>
    <lineage>
        <taxon>Eukaryota</taxon>
        <taxon>Metamonada</taxon>
        <taxon>Preaxostyla</taxon>
        <taxon>Oxymonadida</taxon>
        <taxon>Blattamonas</taxon>
    </lineage>
</organism>
<sequence length="355" mass="39053">MDKPQILVHAEKSLTYTAYDAKWIPESARFVLLGTFPKGTGVIDICTFKQGKIESLKQLEKKEAIKCGTFGAALEDRLLATGDFSGRLSLWDLEHSTSPLYTVQAHKQIINCIDGAGGKWGIGAPEIVTGSRDGCVHVWDPRQDSEPVMSLVPPESAAAPPDCWAVAFGNSFSQSDRSVACGYDTGDLKLFDLRMSKLVWEANLRNGICGIQFDRKDTEMNKLIATTLQGKMYLFDMRTFHQTKGYSNLAEQGGEGTLWSVSHFPQNRDLFSITGGDGLISIFKYNYPSRRFRPDPDDGLSVGVMGDVTKISSTNVSSQPVNSLDWHPNKLGLGVCVAFDQTARVLITTKLKSIQ</sequence>
<dbReference type="Proteomes" id="UP001281761">
    <property type="component" value="Unassembled WGS sequence"/>
</dbReference>
<dbReference type="InterPro" id="IPR015943">
    <property type="entry name" value="WD40/YVTN_repeat-like_dom_sf"/>
</dbReference>
<dbReference type="InterPro" id="IPR001680">
    <property type="entry name" value="WD40_rpt"/>
</dbReference>
<name>A0ABQ9Y136_9EUKA</name>
<keyword evidence="2" id="KW-0677">Repeat</keyword>
<dbReference type="InterPro" id="IPR036322">
    <property type="entry name" value="WD40_repeat_dom_sf"/>
</dbReference>
<proteinExistence type="predicted"/>
<dbReference type="SUPFAM" id="SSF50978">
    <property type="entry name" value="WD40 repeat-like"/>
    <property type="match status" value="1"/>
</dbReference>